<gene>
    <name evidence="2" type="ORF">CUR178_05710</name>
</gene>
<evidence type="ECO:0000313" key="3">
    <source>
        <dbReference type="Proteomes" id="UP000674179"/>
    </source>
</evidence>
<comment type="caution">
    <text evidence="2">The sequence shown here is derived from an EMBL/GenBank/DDBJ whole genome shotgun (WGS) entry which is preliminary data.</text>
</comment>
<dbReference type="KEGG" id="lenr:94172904"/>
<dbReference type="OrthoDB" id="273083at2759"/>
<proteinExistence type="predicted"/>
<accession>A0A836HJQ6</accession>
<protein>
    <submittedName>
        <fullName evidence="2">Uncharacterized protein</fullName>
    </submittedName>
</protein>
<dbReference type="RefSeq" id="XP_067694258.1">
    <property type="nucleotide sequence ID" value="XM_067837394.1"/>
</dbReference>
<reference evidence="2 3" key="1">
    <citation type="submission" date="2021-02" db="EMBL/GenBank/DDBJ databases">
        <title>Leishmania (Mundinia) enrietti genome sequencing and assembly.</title>
        <authorList>
            <person name="Almutairi H."/>
            <person name="Gatherer D."/>
        </authorList>
    </citation>
    <scope>NUCLEOTIDE SEQUENCE [LARGE SCALE GENOMIC DNA]</scope>
    <source>
        <strain evidence="2">CUR178</strain>
    </source>
</reference>
<dbReference type="GeneID" id="94172904"/>
<dbReference type="EMBL" id="JAFHKP010000016">
    <property type="protein sequence ID" value="KAG5482568.1"/>
    <property type="molecule type" value="Genomic_DNA"/>
</dbReference>
<evidence type="ECO:0000313" key="2">
    <source>
        <dbReference type="EMBL" id="KAG5482568.1"/>
    </source>
</evidence>
<feature type="region of interest" description="Disordered" evidence="1">
    <location>
        <begin position="21"/>
        <end position="40"/>
    </location>
</feature>
<evidence type="ECO:0000256" key="1">
    <source>
        <dbReference type="SAM" id="MobiDB-lite"/>
    </source>
</evidence>
<dbReference type="AlphaFoldDB" id="A0A836HJQ6"/>
<organism evidence="2 3">
    <name type="scientific">Leishmania enriettii</name>
    <dbReference type="NCBI Taxonomy" id="5663"/>
    <lineage>
        <taxon>Eukaryota</taxon>
        <taxon>Discoba</taxon>
        <taxon>Euglenozoa</taxon>
        <taxon>Kinetoplastea</taxon>
        <taxon>Metakinetoplastina</taxon>
        <taxon>Trypanosomatida</taxon>
        <taxon>Trypanosomatidae</taxon>
        <taxon>Leishmaniinae</taxon>
        <taxon>Leishmania</taxon>
    </lineage>
</organism>
<keyword evidence="3" id="KW-1185">Reference proteome</keyword>
<name>A0A836HJQ6_LEIEN</name>
<sequence>MLVAGEGVRATLSRDLKISGVAQQPHEAPHSGDASATAGSMETVMPAGNGLFACSPRSYLCCRSTPNTAAPMATTRSTDAVAQQLLMLTAEYGQLMCELLQWERELRQQLVRHEQEELTQMVWSVEGTLSPVMAALRNVHNLSVAQAETVWRWCIRNNYNRFLLDATQLQEVLHRRSLSFAEEPRCRKMIENAEVPHWIEARRLQMMREAKESAAAENADRARCLAYFTFVQQQLYQIFLLVERERAGRMDVERLQRLYAGALAETKAKEYRHVRLCQLRYEAMYGELRPEVARGLVAEEALHRTRLFHDQALAFKKLEADEIRSYLGSSRQELLNSRMEED</sequence>
<dbReference type="Proteomes" id="UP000674179">
    <property type="component" value="Chromosome 16"/>
</dbReference>